<keyword evidence="2" id="KW-0472">Membrane</keyword>
<sequence length="333" mass="37286">MALQLKKQLLYPIALLALMLLALPIVYFFTPTTQRRLLERLVVVPCGVGAEAVADARRLFAWQSIGIASVDPNLWGLQRYEGSDLVKGYARAACVPGGPLYFETRLHADIGLNPWDVVAYHEVIYGLKPWGVDPTHPAPREPLVLPLRVAELPRVVALASFSIGNASTGFNIAYDLWLKRRPDTSGAKQGDMEVMVWLHWRNATPAGIPVKVFEVPTVVNGKLEKLNWSAWLQRSVGEGWVYIAFTPPEPLSGEVAVDLSHFVGLAGQVLREELGWARETVDNLYLMSVELGSEVFFSRSISLSWRLDRYLLYAFHPWVKQEEALLEVAAEKR</sequence>
<dbReference type="GO" id="GO:0000272">
    <property type="term" value="P:polysaccharide catabolic process"/>
    <property type="evidence" value="ECO:0007669"/>
    <property type="project" value="InterPro"/>
</dbReference>
<dbReference type="EMBL" id="DTIB01000121">
    <property type="protein sequence ID" value="HGB25761.1"/>
    <property type="molecule type" value="Genomic_DNA"/>
</dbReference>
<evidence type="ECO:0000313" key="3">
    <source>
        <dbReference type="EMBL" id="HGB25761.1"/>
    </source>
</evidence>
<comment type="caution">
    <text evidence="3">The sequence shown here is derived from an EMBL/GenBank/DDBJ whole genome shotgun (WGS) entry which is preliminary data.</text>
</comment>
<dbReference type="Gene3D" id="2.60.120.180">
    <property type="match status" value="1"/>
</dbReference>
<evidence type="ECO:0008006" key="4">
    <source>
        <dbReference type="Google" id="ProtNLM"/>
    </source>
</evidence>
<dbReference type="InterPro" id="IPR002594">
    <property type="entry name" value="GH12"/>
</dbReference>
<feature type="transmembrane region" description="Helical" evidence="2">
    <location>
        <begin position="9"/>
        <end position="29"/>
    </location>
</feature>
<organism evidence="3">
    <name type="scientific">Thermofilum pendens</name>
    <dbReference type="NCBI Taxonomy" id="2269"/>
    <lineage>
        <taxon>Archaea</taxon>
        <taxon>Thermoproteota</taxon>
        <taxon>Thermoprotei</taxon>
        <taxon>Thermofilales</taxon>
        <taxon>Thermofilaceae</taxon>
        <taxon>Thermofilum</taxon>
    </lineage>
</organism>
<accession>A0A7C3WMQ9</accession>
<dbReference type="SUPFAM" id="SSF49899">
    <property type="entry name" value="Concanavalin A-like lectins/glucanases"/>
    <property type="match status" value="1"/>
</dbReference>
<reference evidence="3" key="1">
    <citation type="journal article" date="2020" name="mSystems">
        <title>Genome- and Community-Level Interaction Insights into Carbon Utilization and Element Cycling Functions of Hydrothermarchaeota in Hydrothermal Sediment.</title>
        <authorList>
            <person name="Zhou Z."/>
            <person name="Liu Y."/>
            <person name="Xu W."/>
            <person name="Pan J."/>
            <person name="Luo Z.H."/>
            <person name="Li M."/>
        </authorList>
    </citation>
    <scope>NUCLEOTIDE SEQUENCE [LARGE SCALE GENOMIC DNA]</scope>
    <source>
        <strain evidence="3">SpSt-8</strain>
    </source>
</reference>
<comment type="similarity">
    <text evidence="1">Belongs to the glycosyl hydrolase 12 (cellulase H) family.</text>
</comment>
<keyword evidence="2" id="KW-1133">Transmembrane helix</keyword>
<gene>
    <name evidence="3" type="ORF">ENV88_07050</name>
</gene>
<proteinExistence type="inferred from homology"/>
<dbReference type="Pfam" id="PF01670">
    <property type="entry name" value="Glyco_hydro_12"/>
    <property type="match status" value="1"/>
</dbReference>
<dbReference type="GO" id="GO:0008810">
    <property type="term" value="F:cellulase activity"/>
    <property type="evidence" value="ECO:0007669"/>
    <property type="project" value="InterPro"/>
</dbReference>
<evidence type="ECO:0000256" key="1">
    <source>
        <dbReference type="ARBA" id="ARBA00005519"/>
    </source>
</evidence>
<name>A0A7C3WMQ9_THEPE</name>
<protein>
    <recommendedName>
        <fullName evidence="4">Endoglucanase</fullName>
    </recommendedName>
</protein>
<keyword evidence="2" id="KW-0812">Transmembrane</keyword>
<dbReference type="AlphaFoldDB" id="A0A7C3WMQ9"/>
<evidence type="ECO:0000256" key="2">
    <source>
        <dbReference type="SAM" id="Phobius"/>
    </source>
</evidence>
<dbReference type="InterPro" id="IPR013320">
    <property type="entry name" value="ConA-like_dom_sf"/>
</dbReference>
<dbReference type="InterPro" id="IPR013319">
    <property type="entry name" value="GH11/12"/>
</dbReference>